<reference evidence="1" key="1">
    <citation type="journal article" date="2021" name="New Phytol.">
        <title>Evolutionary innovations through gain and loss of genes in the ectomycorrhizal Boletales.</title>
        <authorList>
            <person name="Wu G."/>
            <person name="Miyauchi S."/>
            <person name="Morin E."/>
            <person name="Kuo A."/>
            <person name="Drula E."/>
            <person name="Varga T."/>
            <person name="Kohler A."/>
            <person name="Feng B."/>
            <person name="Cao Y."/>
            <person name="Lipzen A."/>
            <person name="Daum C."/>
            <person name="Hundley H."/>
            <person name="Pangilinan J."/>
            <person name="Johnson J."/>
            <person name="Barry K."/>
            <person name="LaButti K."/>
            <person name="Ng V."/>
            <person name="Ahrendt S."/>
            <person name="Min B."/>
            <person name="Choi I.G."/>
            <person name="Park H."/>
            <person name="Plett J.M."/>
            <person name="Magnuson J."/>
            <person name="Spatafora J.W."/>
            <person name="Nagy L.G."/>
            <person name="Henrissat B."/>
            <person name="Grigoriev I.V."/>
            <person name="Yang Z.L."/>
            <person name="Xu J."/>
            <person name="Martin F.M."/>
        </authorList>
    </citation>
    <scope>NUCLEOTIDE SEQUENCE</scope>
    <source>
        <strain evidence="1">KUC20120723A-06</strain>
    </source>
</reference>
<evidence type="ECO:0000313" key="2">
    <source>
        <dbReference type="Proteomes" id="UP000790709"/>
    </source>
</evidence>
<accession>A0ACB8BKG6</accession>
<keyword evidence="2" id="KW-1185">Reference proteome</keyword>
<sequence>MSSNPPQSFVLPSATTTLGNVVILDVGKFTTEHKAYAVKFTPLQPGPLNLVVRVKDPAALSPLPDDGDETRIVDKPLVNLPKENHASAYINPLVFAPRVKATPAILFPFRHRREDTHNSSRPIHSYKVVPKSLYDASYKYHPRTEEADEEKEVSMRARKRTKTQ</sequence>
<name>A0ACB8BKG6_9AGAM</name>
<protein>
    <submittedName>
        <fullName evidence="1">Uncharacterized protein</fullName>
    </submittedName>
</protein>
<gene>
    <name evidence="1" type="ORF">BV22DRAFT_1129078</name>
</gene>
<organism evidence="1 2">
    <name type="scientific">Leucogyrophana mollusca</name>
    <dbReference type="NCBI Taxonomy" id="85980"/>
    <lineage>
        <taxon>Eukaryota</taxon>
        <taxon>Fungi</taxon>
        <taxon>Dikarya</taxon>
        <taxon>Basidiomycota</taxon>
        <taxon>Agaricomycotina</taxon>
        <taxon>Agaricomycetes</taxon>
        <taxon>Agaricomycetidae</taxon>
        <taxon>Boletales</taxon>
        <taxon>Boletales incertae sedis</taxon>
        <taxon>Leucogyrophana</taxon>
    </lineage>
</organism>
<proteinExistence type="predicted"/>
<evidence type="ECO:0000313" key="1">
    <source>
        <dbReference type="EMBL" id="KAH7925318.1"/>
    </source>
</evidence>
<dbReference type="EMBL" id="MU266404">
    <property type="protein sequence ID" value="KAH7925318.1"/>
    <property type="molecule type" value="Genomic_DNA"/>
</dbReference>
<comment type="caution">
    <text evidence="1">The sequence shown here is derived from an EMBL/GenBank/DDBJ whole genome shotgun (WGS) entry which is preliminary data.</text>
</comment>
<dbReference type="Proteomes" id="UP000790709">
    <property type="component" value="Unassembled WGS sequence"/>
</dbReference>